<dbReference type="InterPro" id="IPR004838">
    <property type="entry name" value="NHTrfase_class1_PyrdxlP-BS"/>
</dbReference>
<dbReference type="EC" id="4.1.1.81" evidence="4"/>
<sequence length="334" mass="36606">MLEHGGRLRQAAKTYAIALSDWLDLSTGLAPYGWPLPAIPVESWMRLPESNDGLEEAAKNYYHAANVLPVAGSQAAIQALPTLFSNRRVGIIEPCYAEHRRAWSGAGHTVVALNQADVAQQLHRLDVVVVVNPNNPTGRLIGREVLLQWQETLASKGGHLIVDEAFGDLTPSHSLAAFSDRVGLVVLRSLGKFFGLGGARLGFVLAQASLLRTLAENIGPWTVSGPTRLIGTAVLQDTDTQSLWRLRMERDARRLAELLCRHGLQPAGGCDLFQWTPHDRAFQIHHALAQRGILTRLFQEPPALRIGLPHGEAAWSRLEHALCEVMGEVPQCPR</sequence>
<keyword evidence="7" id="KW-0456">Lyase</keyword>
<evidence type="ECO:0000256" key="7">
    <source>
        <dbReference type="ARBA" id="ARBA00023239"/>
    </source>
</evidence>
<dbReference type="GO" id="GO:0009236">
    <property type="term" value="P:cobalamin biosynthetic process"/>
    <property type="evidence" value="ECO:0007669"/>
    <property type="project" value="UniProtKB-UniPathway"/>
</dbReference>
<dbReference type="SUPFAM" id="SSF53383">
    <property type="entry name" value="PLP-dependent transferases"/>
    <property type="match status" value="1"/>
</dbReference>
<protein>
    <recommendedName>
        <fullName evidence="4">threonine-phosphate decarboxylase</fullName>
        <ecNumber evidence="4">4.1.1.81</ecNumber>
    </recommendedName>
    <alternativeName>
        <fullName evidence="8">L-threonine-O-3-phosphate decarboxylase</fullName>
    </alternativeName>
</protein>
<evidence type="ECO:0000256" key="6">
    <source>
        <dbReference type="ARBA" id="ARBA00022898"/>
    </source>
</evidence>
<organism evidence="11">
    <name type="scientific">marine sediment metagenome</name>
    <dbReference type="NCBI Taxonomy" id="412755"/>
    <lineage>
        <taxon>unclassified sequences</taxon>
        <taxon>metagenomes</taxon>
        <taxon>ecological metagenomes</taxon>
    </lineage>
</organism>
<dbReference type="PANTHER" id="PTHR42885:SF1">
    <property type="entry name" value="THREONINE-PHOSPHATE DECARBOXYLASE"/>
    <property type="match status" value="1"/>
</dbReference>
<dbReference type="CDD" id="cd00609">
    <property type="entry name" value="AAT_like"/>
    <property type="match status" value="1"/>
</dbReference>
<evidence type="ECO:0000256" key="4">
    <source>
        <dbReference type="ARBA" id="ARBA00012285"/>
    </source>
</evidence>
<keyword evidence="5" id="KW-0169">Cobalamin biosynthesis</keyword>
<dbReference type="InterPro" id="IPR015422">
    <property type="entry name" value="PyrdxlP-dep_Trfase_small"/>
</dbReference>
<comment type="pathway">
    <text evidence="3">Cofactor biosynthesis; adenosylcobalamin biosynthesis.</text>
</comment>
<gene>
    <name evidence="11" type="ORF">LCGC14_0117320</name>
</gene>
<comment type="catalytic activity">
    <reaction evidence="9">
        <text>O-phospho-L-threonine + H(+) = (R)-1-aminopropan-2-yl phosphate + CO2</text>
        <dbReference type="Rhea" id="RHEA:11492"/>
        <dbReference type="ChEBI" id="CHEBI:15378"/>
        <dbReference type="ChEBI" id="CHEBI:16526"/>
        <dbReference type="ChEBI" id="CHEBI:58563"/>
        <dbReference type="ChEBI" id="CHEBI:58675"/>
        <dbReference type="EC" id="4.1.1.81"/>
    </reaction>
</comment>
<dbReference type="InterPro" id="IPR015421">
    <property type="entry name" value="PyrdxlP-dep_Trfase_major"/>
</dbReference>
<accession>A0A0F9VNN9</accession>
<evidence type="ECO:0000259" key="10">
    <source>
        <dbReference type="Pfam" id="PF00155"/>
    </source>
</evidence>
<dbReference type="Gene3D" id="3.40.640.10">
    <property type="entry name" value="Type I PLP-dependent aspartate aminotransferase-like (Major domain)"/>
    <property type="match status" value="1"/>
</dbReference>
<evidence type="ECO:0000256" key="5">
    <source>
        <dbReference type="ARBA" id="ARBA00022573"/>
    </source>
</evidence>
<comment type="function">
    <text evidence="2">Decarboxylates L-threonine-O-3-phosphate to yield (R)-1-amino-2-propanol O-2-phosphate, the precursor for the linkage between the nucleotide loop and the corrin ring in cobalamin.</text>
</comment>
<dbReference type="GO" id="GO:0030170">
    <property type="term" value="F:pyridoxal phosphate binding"/>
    <property type="evidence" value="ECO:0007669"/>
    <property type="project" value="InterPro"/>
</dbReference>
<dbReference type="EMBL" id="LAZR01000035">
    <property type="protein sequence ID" value="KKO01518.1"/>
    <property type="molecule type" value="Genomic_DNA"/>
</dbReference>
<dbReference type="AlphaFoldDB" id="A0A0F9VNN9"/>
<dbReference type="UniPathway" id="UPA00148"/>
<dbReference type="InterPro" id="IPR005860">
    <property type="entry name" value="CobD"/>
</dbReference>
<comment type="caution">
    <text evidence="11">The sequence shown here is derived from an EMBL/GenBank/DDBJ whole genome shotgun (WGS) entry which is preliminary data.</text>
</comment>
<evidence type="ECO:0000256" key="8">
    <source>
        <dbReference type="ARBA" id="ARBA00029996"/>
    </source>
</evidence>
<dbReference type="Pfam" id="PF00155">
    <property type="entry name" value="Aminotran_1_2"/>
    <property type="match status" value="1"/>
</dbReference>
<feature type="domain" description="Aminotransferase class I/classII large" evidence="10">
    <location>
        <begin position="54"/>
        <end position="311"/>
    </location>
</feature>
<comment type="cofactor">
    <cofactor evidence="1">
        <name>pyridoxal 5'-phosphate</name>
        <dbReference type="ChEBI" id="CHEBI:597326"/>
    </cofactor>
</comment>
<evidence type="ECO:0000256" key="1">
    <source>
        <dbReference type="ARBA" id="ARBA00001933"/>
    </source>
</evidence>
<evidence type="ECO:0000256" key="2">
    <source>
        <dbReference type="ARBA" id="ARBA00003444"/>
    </source>
</evidence>
<keyword evidence="6" id="KW-0663">Pyridoxal phosphate</keyword>
<dbReference type="PROSITE" id="PS00105">
    <property type="entry name" value="AA_TRANSFER_CLASS_1"/>
    <property type="match status" value="1"/>
</dbReference>
<dbReference type="NCBIfam" id="TIGR01140">
    <property type="entry name" value="L_thr_O3P_dcar"/>
    <property type="match status" value="1"/>
</dbReference>
<dbReference type="PANTHER" id="PTHR42885">
    <property type="entry name" value="HISTIDINOL-PHOSPHATE AMINOTRANSFERASE-RELATED"/>
    <property type="match status" value="1"/>
</dbReference>
<dbReference type="Gene3D" id="3.90.1150.10">
    <property type="entry name" value="Aspartate Aminotransferase, domain 1"/>
    <property type="match status" value="1"/>
</dbReference>
<evidence type="ECO:0000256" key="3">
    <source>
        <dbReference type="ARBA" id="ARBA00004953"/>
    </source>
</evidence>
<dbReference type="InterPro" id="IPR004839">
    <property type="entry name" value="Aminotransferase_I/II_large"/>
</dbReference>
<name>A0A0F9VNN9_9ZZZZ</name>
<dbReference type="GO" id="GO:0048472">
    <property type="term" value="F:threonine-phosphate decarboxylase activity"/>
    <property type="evidence" value="ECO:0007669"/>
    <property type="project" value="UniProtKB-EC"/>
</dbReference>
<evidence type="ECO:0000313" key="11">
    <source>
        <dbReference type="EMBL" id="KKO01518.1"/>
    </source>
</evidence>
<reference evidence="11" key="1">
    <citation type="journal article" date="2015" name="Nature">
        <title>Complex archaea that bridge the gap between prokaryotes and eukaryotes.</title>
        <authorList>
            <person name="Spang A."/>
            <person name="Saw J.H."/>
            <person name="Jorgensen S.L."/>
            <person name="Zaremba-Niedzwiedzka K."/>
            <person name="Martijn J."/>
            <person name="Lind A.E."/>
            <person name="van Eijk R."/>
            <person name="Schleper C."/>
            <person name="Guy L."/>
            <person name="Ettema T.J."/>
        </authorList>
    </citation>
    <scope>NUCLEOTIDE SEQUENCE</scope>
</reference>
<evidence type="ECO:0000256" key="9">
    <source>
        <dbReference type="ARBA" id="ARBA00048531"/>
    </source>
</evidence>
<dbReference type="InterPro" id="IPR015424">
    <property type="entry name" value="PyrdxlP-dep_Trfase"/>
</dbReference>
<proteinExistence type="predicted"/>